<organism evidence="1 2">
    <name type="scientific">Pseudovibrio exalbescens</name>
    <dbReference type="NCBI Taxonomy" id="197461"/>
    <lineage>
        <taxon>Bacteria</taxon>
        <taxon>Pseudomonadati</taxon>
        <taxon>Pseudomonadota</taxon>
        <taxon>Alphaproteobacteria</taxon>
        <taxon>Hyphomicrobiales</taxon>
        <taxon>Stappiaceae</taxon>
        <taxon>Pseudovibrio</taxon>
    </lineage>
</organism>
<dbReference type="Proteomes" id="UP000185783">
    <property type="component" value="Unassembled WGS sequence"/>
</dbReference>
<evidence type="ECO:0000313" key="1">
    <source>
        <dbReference type="EMBL" id="OKL43118.1"/>
    </source>
</evidence>
<proteinExistence type="predicted"/>
<evidence type="ECO:0000313" key="2">
    <source>
        <dbReference type="Proteomes" id="UP000185783"/>
    </source>
</evidence>
<reference evidence="1 2" key="1">
    <citation type="submission" date="2016-03" db="EMBL/GenBank/DDBJ databases">
        <title>Genome sequence of Nesiotobacter sp. nov., a moderately halophilic alphaproteobacterium isolated from the Yellow Sea, China.</title>
        <authorList>
            <person name="Zhang G."/>
            <person name="Zhang R."/>
        </authorList>
    </citation>
    <scope>NUCLEOTIDE SEQUENCE [LARGE SCALE GENOMIC DNA]</scope>
    <source>
        <strain evidence="1 2">WB1-6</strain>
    </source>
</reference>
<comment type="caution">
    <text evidence="1">The sequence shown here is derived from an EMBL/GenBank/DDBJ whole genome shotgun (WGS) entry which is preliminary data.</text>
</comment>
<name>A0A1U7JEK0_9HYPH</name>
<protein>
    <submittedName>
        <fullName evidence="1">Uncharacterized protein</fullName>
    </submittedName>
</protein>
<sequence length="96" mass="11136">MVKYPLVSQLLYANCVKTMMGYCVVLMKLQLNVPFIMCERLWHFQQNLWKLFSKKQGVRLNCPYQGAMVLLDRTMIGPLADNTVMGCEPPRRAHKS</sequence>
<dbReference type="AlphaFoldDB" id="A0A1U7JEK0"/>
<gene>
    <name evidence="1" type="ORF">A3843_15480</name>
</gene>
<dbReference type="STRING" id="197461.A3843_15480"/>
<accession>A0A1U7JEK0</accession>
<keyword evidence="2" id="KW-1185">Reference proteome</keyword>
<dbReference type="EMBL" id="LVVZ01000022">
    <property type="protein sequence ID" value="OKL43118.1"/>
    <property type="molecule type" value="Genomic_DNA"/>
</dbReference>